<evidence type="ECO:0000313" key="2">
    <source>
        <dbReference type="Proteomes" id="UP001497522"/>
    </source>
</evidence>
<evidence type="ECO:0000313" key="1">
    <source>
        <dbReference type="EMBL" id="CAK9880152.1"/>
    </source>
</evidence>
<accession>A0ABP1BUY6</accession>
<gene>
    <name evidence="1" type="ORF">CSSPJE1EN2_LOCUS21641</name>
</gene>
<dbReference type="EMBL" id="OZ023708">
    <property type="protein sequence ID" value="CAK9880152.1"/>
    <property type="molecule type" value="Genomic_DNA"/>
</dbReference>
<organism evidence="1 2">
    <name type="scientific">Sphagnum jensenii</name>
    <dbReference type="NCBI Taxonomy" id="128206"/>
    <lineage>
        <taxon>Eukaryota</taxon>
        <taxon>Viridiplantae</taxon>
        <taxon>Streptophyta</taxon>
        <taxon>Embryophyta</taxon>
        <taxon>Bryophyta</taxon>
        <taxon>Sphagnophytina</taxon>
        <taxon>Sphagnopsida</taxon>
        <taxon>Sphagnales</taxon>
        <taxon>Sphagnaceae</taxon>
        <taxon>Sphagnum</taxon>
    </lineage>
</organism>
<protein>
    <submittedName>
        <fullName evidence="1">Uncharacterized protein</fullName>
    </submittedName>
</protein>
<keyword evidence="2" id="KW-1185">Reference proteome</keyword>
<dbReference type="Proteomes" id="UP001497522">
    <property type="component" value="Chromosome 7"/>
</dbReference>
<proteinExistence type="predicted"/>
<sequence>MHVCASACTDVRSTVTEFCDHANTVFRCQLPKPLGLRLPLMNQLRRILFNGEEKRLEQGTNGIFLYCHVAVHHNSSAKYFAVSDED</sequence>
<reference evidence="1" key="1">
    <citation type="submission" date="2024-03" db="EMBL/GenBank/DDBJ databases">
        <authorList>
            <consortium name="ELIXIR-Norway"/>
            <consortium name="Elixir Norway"/>
        </authorList>
    </citation>
    <scope>NUCLEOTIDE SEQUENCE</scope>
</reference>
<name>A0ABP1BUY6_9BRYO</name>